<keyword evidence="3" id="KW-1185">Reference proteome</keyword>
<dbReference type="AlphaFoldDB" id="A0A6A6ZRG9"/>
<sequence length="628" mass="71532">MSASSARSSPYPSRRLRPGEIRLLTIDWSSHSRAIHLTTQSLDLSITPYFDVMSYVWGNAPVSIEVICNKGQLRVSPSTNEMLTHLRLDRPNPDRPLWIDAICINQEDEIEKASQIRLMQRIYRRASQVIIWFGPSIPETRAFMTDFPRVAELAKIWRPKIWTHDKFWRGEKWPPDYDHFWSELFHLLNHDWFKRLWTFQEVVLANQAALLCGSHYVDVDDLFEFVDKGHYAHSSYVTYTSKEVACALGNTHLKDIAFAACRAVRHFRNQTVVPLSDSATRPHRETGPIIFSGLDMLNLPRLLHDLRSRYVQEPVDRVWAIVGLLNEELQGHLLPFIDHSDEGRTEYWKTHVRFAKISLNRPVITSKSLLLHENSASTDRSLLCSKTDEQEGQLDVSELMNHPSKFISTAENDNLLQISGFVVDVISEVVEHSRLLGAKSYWFAFNFDLVLNNPLHRVVLEVSNQALALARRIYGGTENDDTDIPPEFLVCLLMDDRCSSTMDVSYRNAMISLTGAPSYLDSLSEQRRSKAWDFGGQISKLAGHSFFSTTGGRFRTAHPGLKAGDKVGASYGGEPLYVLRWPNDSPTPFSEHGSGHAEFCCPAYIPHLMKQCERDAAKLSEDEIFVIA</sequence>
<gene>
    <name evidence="2" type="ORF">CC86DRAFT_457361</name>
</gene>
<name>A0A6A6ZRG9_9PLEO</name>
<evidence type="ECO:0000313" key="3">
    <source>
        <dbReference type="Proteomes" id="UP000799424"/>
    </source>
</evidence>
<dbReference type="InterPro" id="IPR010730">
    <property type="entry name" value="HET"/>
</dbReference>
<evidence type="ECO:0000313" key="2">
    <source>
        <dbReference type="EMBL" id="KAF2823700.1"/>
    </source>
</evidence>
<dbReference type="EMBL" id="MU006231">
    <property type="protein sequence ID" value="KAF2823700.1"/>
    <property type="molecule type" value="Genomic_DNA"/>
</dbReference>
<dbReference type="InterPro" id="IPR052895">
    <property type="entry name" value="HetReg/Transcr_Mod"/>
</dbReference>
<dbReference type="PANTHER" id="PTHR24148:SF77">
    <property type="entry name" value="HETEROKARYON INCOMPATIBILITY DOMAIN-CONTAINING PROTEIN"/>
    <property type="match status" value="1"/>
</dbReference>
<evidence type="ECO:0000259" key="1">
    <source>
        <dbReference type="Pfam" id="PF06985"/>
    </source>
</evidence>
<dbReference type="Proteomes" id="UP000799424">
    <property type="component" value="Unassembled WGS sequence"/>
</dbReference>
<dbReference type="Pfam" id="PF06985">
    <property type="entry name" value="HET"/>
    <property type="match status" value="1"/>
</dbReference>
<protein>
    <submittedName>
        <fullName evidence="2">HET-domain-containing protein</fullName>
    </submittedName>
</protein>
<proteinExistence type="predicted"/>
<reference evidence="2" key="1">
    <citation type="journal article" date="2020" name="Stud. Mycol.">
        <title>101 Dothideomycetes genomes: a test case for predicting lifestyles and emergence of pathogens.</title>
        <authorList>
            <person name="Haridas S."/>
            <person name="Albert R."/>
            <person name="Binder M."/>
            <person name="Bloem J."/>
            <person name="Labutti K."/>
            <person name="Salamov A."/>
            <person name="Andreopoulos B."/>
            <person name="Baker S."/>
            <person name="Barry K."/>
            <person name="Bills G."/>
            <person name="Bluhm B."/>
            <person name="Cannon C."/>
            <person name="Castanera R."/>
            <person name="Culley D."/>
            <person name="Daum C."/>
            <person name="Ezra D."/>
            <person name="Gonzalez J."/>
            <person name="Henrissat B."/>
            <person name="Kuo A."/>
            <person name="Liang C."/>
            <person name="Lipzen A."/>
            <person name="Lutzoni F."/>
            <person name="Magnuson J."/>
            <person name="Mondo S."/>
            <person name="Nolan M."/>
            <person name="Ohm R."/>
            <person name="Pangilinan J."/>
            <person name="Park H.-J."/>
            <person name="Ramirez L."/>
            <person name="Alfaro M."/>
            <person name="Sun H."/>
            <person name="Tritt A."/>
            <person name="Yoshinaga Y."/>
            <person name="Zwiers L.-H."/>
            <person name="Turgeon B."/>
            <person name="Goodwin S."/>
            <person name="Spatafora J."/>
            <person name="Crous P."/>
            <person name="Grigoriev I."/>
        </authorList>
    </citation>
    <scope>NUCLEOTIDE SEQUENCE</scope>
    <source>
        <strain evidence="2">CBS 113818</strain>
    </source>
</reference>
<feature type="domain" description="Heterokaryon incompatibility" evidence="1">
    <location>
        <begin position="51"/>
        <end position="201"/>
    </location>
</feature>
<organism evidence="2 3">
    <name type="scientific">Ophiobolus disseminans</name>
    <dbReference type="NCBI Taxonomy" id="1469910"/>
    <lineage>
        <taxon>Eukaryota</taxon>
        <taxon>Fungi</taxon>
        <taxon>Dikarya</taxon>
        <taxon>Ascomycota</taxon>
        <taxon>Pezizomycotina</taxon>
        <taxon>Dothideomycetes</taxon>
        <taxon>Pleosporomycetidae</taxon>
        <taxon>Pleosporales</taxon>
        <taxon>Pleosporineae</taxon>
        <taxon>Phaeosphaeriaceae</taxon>
        <taxon>Ophiobolus</taxon>
    </lineage>
</organism>
<dbReference type="PANTHER" id="PTHR24148">
    <property type="entry name" value="ANKYRIN REPEAT DOMAIN-CONTAINING PROTEIN 39 HOMOLOG-RELATED"/>
    <property type="match status" value="1"/>
</dbReference>
<dbReference type="OrthoDB" id="2157530at2759"/>
<accession>A0A6A6ZRG9</accession>